<keyword evidence="2" id="KW-1185">Reference proteome</keyword>
<evidence type="ECO:0000313" key="1">
    <source>
        <dbReference type="EMBL" id="KIN99487.1"/>
    </source>
</evidence>
<name>A0A0C3IRD2_PISTI</name>
<reference evidence="2" key="2">
    <citation type="submission" date="2015-01" db="EMBL/GenBank/DDBJ databases">
        <title>Evolutionary Origins and Diversification of the Mycorrhizal Mutualists.</title>
        <authorList>
            <consortium name="DOE Joint Genome Institute"/>
            <consortium name="Mycorrhizal Genomics Consortium"/>
            <person name="Kohler A."/>
            <person name="Kuo A."/>
            <person name="Nagy L.G."/>
            <person name="Floudas D."/>
            <person name="Copeland A."/>
            <person name="Barry K.W."/>
            <person name="Cichocki N."/>
            <person name="Veneault-Fourrey C."/>
            <person name="LaButti K."/>
            <person name="Lindquist E.A."/>
            <person name="Lipzen A."/>
            <person name="Lundell T."/>
            <person name="Morin E."/>
            <person name="Murat C."/>
            <person name="Riley R."/>
            <person name="Ohm R."/>
            <person name="Sun H."/>
            <person name="Tunlid A."/>
            <person name="Henrissat B."/>
            <person name="Grigoriev I.V."/>
            <person name="Hibbett D.S."/>
            <person name="Martin F."/>
        </authorList>
    </citation>
    <scope>NUCLEOTIDE SEQUENCE [LARGE SCALE GENOMIC DNA]</scope>
    <source>
        <strain evidence="2">Marx 270</strain>
    </source>
</reference>
<reference evidence="1 2" key="1">
    <citation type="submission" date="2014-04" db="EMBL/GenBank/DDBJ databases">
        <authorList>
            <consortium name="DOE Joint Genome Institute"/>
            <person name="Kuo A."/>
            <person name="Kohler A."/>
            <person name="Costa M.D."/>
            <person name="Nagy L.G."/>
            <person name="Floudas D."/>
            <person name="Copeland A."/>
            <person name="Barry K.W."/>
            <person name="Cichocki N."/>
            <person name="Veneault-Fourrey C."/>
            <person name="LaButti K."/>
            <person name="Lindquist E.A."/>
            <person name="Lipzen A."/>
            <person name="Lundell T."/>
            <person name="Morin E."/>
            <person name="Murat C."/>
            <person name="Sun H."/>
            <person name="Tunlid A."/>
            <person name="Henrissat B."/>
            <person name="Grigoriev I.V."/>
            <person name="Hibbett D.S."/>
            <person name="Martin F."/>
            <person name="Nordberg H.P."/>
            <person name="Cantor M.N."/>
            <person name="Hua S.X."/>
        </authorList>
    </citation>
    <scope>NUCLEOTIDE SEQUENCE [LARGE SCALE GENOMIC DNA]</scope>
    <source>
        <strain evidence="1 2">Marx 270</strain>
    </source>
</reference>
<dbReference type="InParanoid" id="A0A0C3IRD2"/>
<evidence type="ECO:0000313" key="2">
    <source>
        <dbReference type="Proteomes" id="UP000054217"/>
    </source>
</evidence>
<gene>
    <name evidence="1" type="ORF">M404DRAFT_30357</name>
</gene>
<organism evidence="1 2">
    <name type="scientific">Pisolithus tinctorius Marx 270</name>
    <dbReference type="NCBI Taxonomy" id="870435"/>
    <lineage>
        <taxon>Eukaryota</taxon>
        <taxon>Fungi</taxon>
        <taxon>Dikarya</taxon>
        <taxon>Basidiomycota</taxon>
        <taxon>Agaricomycotina</taxon>
        <taxon>Agaricomycetes</taxon>
        <taxon>Agaricomycetidae</taxon>
        <taxon>Boletales</taxon>
        <taxon>Sclerodermatineae</taxon>
        <taxon>Pisolithaceae</taxon>
        <taxon>Pisolithus</taxon>
    </lineage>
</organism>
<accession>A0A0C3IRD2</accession>
<sequence>MSANHLPHLSQLICMATPDPIKVEKATLKEKFIAVSAAMVAKAKCLLDDKEELQEEWVMWMHWWEEKTAEVFPIIKCRWELTKVAVVDGPTVAKANEVYEKWAAEEITTAEHEQVDKDV</sequence>
<proteinExistence type="predicted"/>
<dbReference type="AlphaFoldDB" id="A0A0C3IRD2"/>
<dbReference type="EMBL" id="KN832004">
    <property type="protein sequence ID" value="KIN99487.1"/>
    <property type="molecule type" value="Genomic_DNA"/>
</dbReference>
<protein>
    <submittedName>
        <fullName evidence="1">Uncharacterized protein</fullName>
    </submittedName>
</protein>
<dbReference type="Proteomes" id="UP000054217">
    <property type="component" value="Unassembled WGS sequence"/>
</dbReference>
<dbReference type="HOGENOM" id="CLU_043974_2_1_1"/>